<feature type="region of interest" description="Disordered" evidence="1">
    <location>
        <begin position="99"/>
        <end position="149"/>
    </location>
</feature>
<feature type="compositionally biased region" description="Low complexity" evidence="1">
    <location>
        <begin position="99"/>
        <end position="113"/>
    </location>
</feature>
<organism evidence="2 3">
    <name type="scientific">Hydnum rufescens UP504</name>
    <dbReference type="NCBI Taxonomy" id="1448309"/>
    <lineage>
        <taxon>Eukaryota</taxon>
        <taxon>Fungi</taxon>
        <taxon>Dikarya</taxon>
        <taxon>Basidiomycota</taxon>
        <taxon>Agaricomycotina</taxon>
        <taxon>Agaricomycetes</taxon>
        <taxon>Cantharellales</taxon>
        <taxon>Hydnaceae</taxon>
        <taxon>Hydnum</taxon>
    </lineage>
</organism>
<evidence type="ECO:0000313" key="3">
    <source>
        <dbReference type="Proteomes" id="UP000886523"/>
    </source>
</evidence>
<evidence type="ECO:0000256" key="1">
    <source>
        <dbReference type="SAM" id="MobiDB-lite"/>
    </source>
</evidence>
<comment type="caution">
    <text evidence="2">The sequence shown here is derived from an EMBL/GenBank/DDBJ whole genome shotgun (WGS) entry which is preliminary data.</text>
</comment>
<sequence>MLLGVVTAATGASLMNGSTMPNLSAVPDLVSRANSDSRPLPPSTLPTPISPVTPSPFPSHTAPTQAPPARVNPPADPVSRPRRILDSVRSRLLGIYGRSSSPSSAIHPPSHSSTGIAPPMLPESRTVVNNDTGGPPSTSTPTSRFEEGTSMAHLRQTISQQLARALSEPTTSRGIPQAGRVPLSSASPALGNHGHHSDVGSLIGVDGPIEPANVPLPEDEDEDLHPSIRLESDGSDVAAVPVSPTATDEPSARHSPSPVTPGSPEEGSFDRFLIDIQADLRSTLLQRQEQDRLRREHGSRPSRPTPSSSHGGSASTTSAAGPSNASNADERHRYLEENVPTVDSPLNWWRMYRFPTRSVPSGSVPTPGSPSPAAYSGVPSSQGPSEFPTSLLHLRIHCIPLLQLTPRLRVVAKMSI</sequence>
<accession>A0A9P6AM51</accession>
<feature type="region of interest" description="Disordered" evidence="1">
    <location>
        <begin position="286"/>
        <end position="329"/>
    </location>
</feature>
<feature type="compositionally biased region" description="Low complexity" evidence="1">
    <location>
        <begin position="301"/>
        <end position="327"/>
    </location>
</feature>
<feature type="region of interest" description="Disordered" evidence="1">
    <location>
        <begin position="359"/>
        <end position="384"/>
    </location>
</feature>
<feature type="region of interest" description="Disordered" evidence="1">
    <location>
        <begin position="31"/>
        <end position="81"/>
    </location>
</feature>
<dbReference type="Proteomes" id="UP000886523">
    <property type="component" value="Unassembled WGS sequence"/>
</dbReference>
<dbReference type="EMBL" id="MU129061">
    <property type="protein sequence ID" value="KAF9508323.1"/>
    <property type="molecule type" value="Genomic_DNA"/>
</dbReference>
<proteinExistence type="predicted"/>
<feature type="compositionally biased region" description="Polar residues" evidence="1">
    <location>
        <begin position="163"/>
        <end position="174"/>
    </location>
</feature>
<feature type="compositionally biased region" description="Basic and acidic residues" evidence="1">
    <location>
        <begin position="288"/>
        <end position="299"/>
    </location>
</feature>
<protein>
    <submittedName>
        <fullName evidence="2">Uncharacterized protein</fullName>
    </submittedName>
</protein>
<name>A0A9P6AM51_9AGAM</name>
<reference evidence="2" key="1">
    <citation type="journal article" date="2020" name="Nat. Commun.">
        <title>Large-scale genome sequencing of mycorrhizal fungi provides insights into the early evolution of symbiotic traits.</title>
        <authorList>
            <person name="Miyauchi S."/>
            <person name="Kiss E."/>
            <person name="Kuo A."/>
            <person name="Drula E."/>
            <person name="Kohler A."/>
            <person name="Sanchez-Garcia M."/>
            <person name="Morin E."/>
            <person name="Andreopoulos B."/>
            <person name="Barry K.W."/>
            <person name="Bonito G."/>
            <person name="Buee M."/>
            <person name="Carver A."/>
            <person name="Chen C."/>
            <person name="Cichocki N."/>
            <person name="Clum A."/>
            <person name="Culley D."/>
            <person name="Crous P.W."/>
            <person name="Fauchery L."/>
            <person name="Girlanda M."/>
            <person name="Hayes R.D."/>
            <person name="Keri Z."/>
            <person name="LaButti K."/>
            <person name="Lipzen A."/>
            <person name="Lombard V."/>
            <person name="Magnuson J."/>
            <person name="Maillard F."/>
            <person name="Murat C."/>
            <person name="Nolan M."/>
            <person name="Ohm R.A."/>
            <person name="Pangilinan J."/>
            <person name="Pereira M.F."/>
            <person name="Perotto S."/>
            <person name="Peter M."/>
            <person name="Pfister S."/>
            <person name="Riley R."/>
            <person name="Sitrit Y."/>
            <person name="Stielow J.B."/>
            <person name="Szollosi G."/>
            <person name="Zifcakova L."/>
            <person name="Stursova M."/>
            <person name="Spatafora J.W."/>
            <person name="Tedersoo L."/>
            <person name="Vaario L.M."/>
            <person name="Yamada A."/>
            <person name="Yan M."/>
            <person name="Wang P."/>
            <person name="Xu J."/>
            <person name="Bruns T."/>
            <person name="Baldrian P."/>
            <person name="Vilgalys R."/>
            <person name="Dunand C."/>
            <person name="Henrissat B."/>
            <person name="Grigoriev I.V."/>
            <person name="Hibbett D."/>
            <person name="Nagy L.G."/>
            <person name="Martin F.M."/>
        </authorList>
    </citation>
    <scope>NUCLEOTIDE SEQUENCE</scope>
    <source>
        <strain evidence="2">UP504</strain>
    </source>
</reference>
<dbReference type="AlphaFoldDB" id="A0A9P6AM51"/>
<gene>
    <name evidence="2" type="ORF">BS47DRAFT_236208</name>
</gene>
<feature type="compositionally biased region" description="Pro residues" evidence="1">
    <location>
        <begin position="39"/>
        <end position="57"/>
    </location>
</feature>
<feature type="region of interest" description="Disordered" evidence="1">
    <location>
        <begin position="163"/>
        <end position="268"/>
    </location>
</feature>
<keyword evidence="3" id="KW-1185">Reference proteome</keyword>
<evidence type="ECO:0000313" key="2">
    <source>
        <dbReference type="EMBL" id="KAF9508323.1"/>
    </source>
</evidence>